<evidence type="ECO:0000313" key="5">
    <source>
        <dbReference type="EMBL" id="CAG9329059.1"/>
    </source>
</evidence>
<dbReference type="GO" id="GO:0005634">
    <property type="term" value="C:nucleus"/>
    <property type="evidence" value="ECO:0007669"/>
    <property type="project" value="TreeGrafter"/>
</dbReference>
<dbReference type="Pfam" id="PF13516">
    <property type="entry name" value="LRR_6"/>
    <property type="match status" value="2"/>
</dbReference>
<evidence type="ECO:0000256" key="1">
    <source>
        <dbReference type="ARBA" id="ARBA00022468"/>
    </source>
</evidence>
<dbReference type="InterPro" id="IPR027038">
    <property type="entry name" value="RanGap"/>
</dbReference>
<proteinExistence type="predicted"/>
<dbReference type="GO" id="GO:0005829">
    <property type="term" value="C:cytosol"/>
    <property type="evidence" value="ECO:0007669"/>
    <property type="project" value="TreeGrafter"/>
</dbReference>
<dbReference type="InterPro" id="IPR001611">
    <property type="entry name" value="Leu-rich_rpt"/>
</dbReference>
<name>A0AAU9JVY5_9CILI</name>
<comment type="caution">
    <text evidence="5">The sequence shown here is derived from an EMBL/GenBank/DDBJ whole genome shotgun (WGS) entry which is preliminary data.</text>
</comment>
<feature type="compositionally biased region" description="Basic residues" evidence="4">
    <location>
        <begin position="59"/>
        <end position="83"/>
    </location>
</feature>
<keyword evidence="2" id="KW-0433">Leucine-rich repeat</keyword>
<dbReference type="SUPFAM" id="SSF52047">
    <property type="entry name" value="RNI-like"/>
    <property type="match status" value="1"/>
</dbReference>
<sequence>MESVCIECQQKAEFICFCQDIKLCKACIPNHQKKVTGPHKLVLIGDPDLEKIQLEFNKTRRATKGPKKTAGGKKKPAGPKKPSKTPEEEKKLADEKDALKQRMNEELQKLQNFKREMISKLSNQAARIIQHIVGEHDKAKEILNRECGAKQSSIQEAIIECDKTPANGDIERGNVVLAKVLDAPDLNALNLVNSKCTVKEKSISLEGSLTFQTVLMPLKSNTKLQEFLSANATGMNEKIKQLFDDVLAERHHAVTEIKLTKVSLGKDGAKHLATILPKYSKIKSLRLVDTELGVEGAKKIATGLSSLKGLQKLCISKNSLGGQGGKSIAAAIKDLNQLKTIDLSSNKLGNEGTKFIAAALKNLVELRSLRLSNNNLSTESARALASILVGLKKLKTLNLADNSFEGEDRNMLNETTPKECNLEL</sequence>
<keyword evidence="1" id="KW-0343">GTPase activation</keyword>
<protein>
    <recommendedName>
        <fullName evidence="7">B box-type domain-containing protein</fullName>
    </recommendedName>
</protein>
<evidence type="ECO:0008006" key="7">
    <source>
        <dbReference type="Google" id="ProtNLM"/>
    </source>
</evidence>
<dbReference type="EMBL" id="CAJZBQ010000047">
    <property type="protein sequence ID" value="CAG9329059.1"/>
    <property type="molecule type" value="Genomic_DNA"/>
</dbReference>
<dbReference type="GO" id="GO:0031267">
    <property type="term" value="F:small GTPase binding"/>
    <property type="evidence" value="ECO:0007669"/>
    <property type="project" value="TreeGrafter"/>
</dbReference>
<dbReference type="PANTHER" id="PTHR24113:SF12">
    <property type="entry name" value="RAN GTPASE-ACTIVATING PROTEIN 1"/>
    <property type="match status" value="1"/>
</dbReference>
<feature type="region of interest" description="Disordered" evidence="4">
    <location>
        <begin position="58"/>
        <end position="90"/>
    </location>
</feature>
<evidence type="ECO:0000313" key="6">
    <source>
        <dbReference type="Proteomes" id="UP001162131"/>
    </source>
</evidence>
<dbReference type="InterPro" id="IPR032675">
    <property type="entry name" value="LRR_dom_sf"/>
</dbReference>
<dbReference type="GO" id="GO:0006913">
    <property type="term" value="P:nucleocytoplasmic transport"/>
    <property type="evidence" value="ECO:0007669"/>
    <property type="project" value="TreeGrafter"/>
</dbReference>
<reference evidence="5" key="1">
    <citation type="submission" date="2021-09" db="EMBL/GenBank/DDBJ databases">
        <authorList>
            <consortium name="AG Swart"/>
            <person name="Singh M."/>
            <person name="Singh A."/>
            <person name="Seah K."/>
            <person name="Emmerich C."/>
        </authorList>
    </citation>
    <scope>NUCLEOTIDE SEQUENCE</scope>
    <source>
        <strain evidence="5">ATCC30299</strain>
    </source>
</reference>
<dbReference type="Proteomes" id="UP001162131">
    <property type="component" value="Unassembled WGS sequence"/>
</dbReference>
<accession>A0AAU9JVY5</accession>
<evidence type="ECO:0000256" key="3">
    <source>
        <dbReference type="ARBA" id="ARBA00022737"/>
    </source>
</evidence>
<keyword evidence="3" id="KW-0677">Repeat</keyword>
<dbReference type="SMART" id="SM00368">
    <property type="entry name" value="LRR_RI"/>
    <property type="match status" value="4"/>
</dbReference>
<dbReference type="GO" id="GO:0005096">
    <property type="term" value="F:GTPase activator activity"/>
    <property type="evidence" value="ECO:0007669"/>
    <property type="project" value="UniProtKB-KW"/>
</dbReference>
<evidence type="ECO:0000256" key="4">
    <source>
        <dbReference type="SAM" id="MobiDB-lite"/>
    </source>
</evidence>
<keyword evidence="6" id="KW-1185">Reference proteome</keyword>
<dbReference type="AlphaFoldDB" id="A0AAU9JVY5"/>
<evidence type="ECO:0000256" key="2">
    <source>
        <dbReference type="ARBA" id="ARBA00022614"/>
    </source>
</evidence>
<dbReference type="Gene3D" id="3.80.10.10">
    <property type="entry name" value="Ribonuclease Inhibitor"/>
    <property type="match status" value="1"/>
</dbReference>
<organism evidence="5 6">
    <name type="scientific">Blepharisma stoltei</name>
    <dbReference type="NCBI Taxonomy" id="1481888"/>
    <lineage>
        <taxon>Eukaryota</taxon>
        <taxon>Sar</taxon>
        <taxon>Alveolata</taxon>
        <taxon>Ciliophora</taxon>
        <taxon>Postciliodesmatophora</taxon>
        <taxon>Heterotrichea</taxon>
        <taxon>Heterotrichida</taxon>
        <taxon>Blepharismidae</taxon>
        <taxon>Blepharisma</taxon>
    </lineage>
</organism>
<dbReference type="PANTHER" id="PTHR24113">
    <property type="entry name" value="RAN GTPASE-ACTIVATING PROTEIN 1"/>
    <property type="match status" value="1"/>
</dbReference>
<dbReference type="GO" id="GO:0048471">
    <property type="term" value="C:perinuclear region of cytoplasm"/>
    <property type="evidence" value="ECO:0007669"/>
    <property type="project" value="TreeGrafter"/>
</dbReference>
<gene>
    <name evidence="5" type="ORF">BSTOLATCC_MIC47895</name>
</gene>